<accession>A0ACC2IJY3</accession>
<keyword evidence="2" id="KW-1185">Reference proteome</keyword>
<gene>
    <name evidence="1" type="ORF">OPT61_g2874</name>
</gene>
<dbReference type="Proteomes" id="UP001153331">
    <property type="component" value="Unassembled WGS sequence"/>
</dbReference>
<sequence length="244" mass="27183">MIRVALALHGPRHRLPQRLHTAQNPRVMRQIRQIGCVLPHQPVQKLLERLAAELPEEDECVRAAEAAAEPVKYGGGGGGNGDDADKRHFSAQLDVQALIVQQRSDEERAEDAREVGEEGAERARPHGEVRRQPGAHEAVVEVADEESREEQQNAAADEQPPDRLELLPPRRCPLRHNPRPVLPPHFVRRRQAQRNRSPKHIITMNTIYVAADTDPVVLRCAFSPRLIAPPTIGPAAFADCQTAR</sequence>
<dbReference type="EMBL" id="JAPHNI010000136">
    <property type="protein sequence ID" value="KAJ8115505.1"/>
    <property type="molecule type" value="Genomic_DNA"/>
</dbReference>
<name>A0ACC2IJY3_9PLEO</name>
<evidence type="ECO:0000313" key="2">
    <source>
        <dbReference type="Proteomes" id="UP001153331"/>
    </source>
</evidence>
<evidence type="ECO:0000313" key="1">
    <source>
        <dbReference type="EMBL" id="KAJ8115505.1"/>
    </source>
</evidence>
<proteinExistence type="predicted"/>
<protein>
    <submittedName>
        <fullName evidence="1">Uncharacterized protein</fullName>
    </submittedName>
</protein>
<reference evidence="1" key="1">
    <citation type="submission" date="2022-11" db="EMBL/GenBank/DDBJ databases">
        <title>Genome Sequence of Boeremia exigua.</title>
        <authorList>
            <person name="Buettner E."/>
        </authorList>
    </citation>
    <scope>NUCLEOTIDE SEQUENCE</scope>
    <source>
        <strain evidence="1">CU02</strain>
    </source>
</reference>
<organism evidence="1 2">
    <name type="scientific">Boeremia exigua</name>
    <dbReference type="NCBI Taxonomy" id="749465"/>
    <lineage>
        <taxon>Eukaryota</taxon>
        <taxon>Fungi</taxon>
        <taxon>Dikarya</taxon>
        <taxon>Ascomycota</taxon>
        <taxon>Pezizomycotina</taxon>
        <taxon>Dothideomycetes</taxon>
        <taxon>Pleosporomycetidae</taxon>
        <taxon>Pleosporales</taxon>
        <taxon>Pleosporineae</taxon>
        <taxon>Didymellaceae</taxon>
        <taxon>Boeremia</taxon>
    </lineage>
</organism>
<comment type="caution">
    <text evidence="1">The sequence shown here is derived from an EMBL/GenBank/DDBJ whole genome shotgun (WGS) entry which is preliminary data.</text>
</comment>